<dbReference type="InterPro" id="IPR001453">
    <property type="entry name" value="MoaB/Mog_dom"/>
</dbReference>
<dbReference type="NCBIfam" id="NF045515">
    <property type="entry name" value="Glp_gephyrin"/>
    <property type="match status" value="1"/>
</dbReference>
<dbReference type="GO" id="GO:0061599">
    <property type="term" value="F:molybdopterin molybdotransferase activity"/>
    <property type="evidence" value="ECO:0007669"/>
    <property type="project" value="UniProtKB-UniRule"/>
</dbReference>
<accession>A0A0C2W787</accession>
<dbReference type="SUPFAM" id="SSF63867">
    <property type="entry name" value="MoeA C-terminal domain-like"/>
    <property type="match status" value="1"/>
</dbReference>
<dbReference type="InterPro" id="IPR005111">
    <property type="entry name" value="MoeA_C_domain_IV"/>
</dbReference>
<dbReference type="NCBIfam" id="TIGR00177">
    <property type="entry name" value="molyb_syn"/>
    <property type="match status" value="1"/>
</dbReference>
<dbReference type="UniPathway" id="UPA00344"/>
<organism evidence="15 16">
    <name type="scientific">Jeotgalibacillus soli</name>
    <dbReference type="NCBI Taxonomy" id="889306"/>
    <lineage>
        <taxon>Bacteria</taxon>
        <taxon>Bacillati</taxon>
        <taxon>Bacillota</taxon>
        <taxon>Bacilli</taxon>
        <taxon>Bacillales</taxon>
        <taxon>Caryophanaceae</taxon>
        <taxon>Jeotgalibacillus</taxon>
    </lineage>
</organism>
<evidence type="ECO:0000256" key="13">
    <source>
        <dbReference type="RuleBase" id="RU365090"/>
    </source>
</evidence>
<dbReference type="FunFam" id="3.40.980.10:FF:000004">
    <property type="entry name" value="Molybdopterin molybdenumtransferase"/>
    <property type="match status" value="1"/>
</dbReference>
<comment type="function">
    <text evidence="2 13">Catalyzes the insertion of molybdate into adenylated molybdopterin with the concomitant release of AMP.</text>
</comment>
<comment type="catalytic activity">
    <reaction evidence="12">
        <text>adenylyl-molybdopterin + molybdate = Mo-molybdopterin + AMP + H(+)</text>
        <dbReference type="Rhea" id="RHEA:35047"/>
        <dbReference type="ChEBI" id="CHEBI:15378"/>
        <dbReference type="ChEBI" id="CHEBI:36264"/>
        <dbReference type="ChEBI" id="CHEBI:62727"/>
        <dbReference type="ChEBI" id="CHEBI:71302"/>
        <dbReference type="ChEBI" id="CHEBI:456215"/>
        <dbReference type="EC" id="2.10.1.1"/>
    </reaction>
</comment>
<evidence type="ECO:0000256" key="5">
    <source>
        <dbReference type="ARBA" id="ARBA00013269"/>
    </source>
</evidence>
<dbReference type="GO" id="GO:0046872">
    <property type="term" value="F:metal ion binding"/>
    <property type="evidence" value="ECO:0007669"/>
    <property type="project" value="UniProtKB-UniRule"/>
</dbReference>
<dbReference type="FunFam" id="2.170.190.11:FF:000001">
    <property type="entry name" value="Molybdopterin molybdenumtransferase"/>
    <property type="match status" value="1"/>
</dbReference>
<dbReference type="InterPro" id="IPR005110">
    <property type="entry name" value="MoeA_linker/N"/>
</dbReference>
<dbReference type="STRING" id="889306.KP78_02680"/>
<evidence type="ECO:0000256" key="1">
    <source>
        <dbReference type="ARBA" id="ARBA00001946"/>
    </source>
</evidence>
<dbReference type="InterPro" id="IPR036425">
    <property type="entry name" value="MoaB/Mog-like_dom_sf"/>
</dbReference>
<dbReference type="Gene3D" id="2.40.340.10">
    <property type="entry name" value="MoeA, C-terminal, domain IV"/>
    <property type="match status" value="1"/>
</dbReference>
<gene>
    <name evidence="15" type="ORF">KP78_02680</name>
</gene>
<dbReference type="Proteomes" id="UP000031938">
    <property type="component" value="Unassembled WGS sequence"/>
</dbReference>
<evidence type="ECO:0000313" key="16">
    <source>
        <dbReference type="Proteomes" id="UP000031938"/>
    </source>
</evidence>
<dbReference type="Pfam" id="PF03454">
    <property type="entry name" value="MoeA_C"/>
    <property type="match status" value="1"/>
</dbReference>
<comment type="cofactor">
    <cofactor evidence="1 13">
        <name>Mg(2+)</name>
        <dbReference type="ChEBI" id="CHEBI:18420"/>
    </cofactor>
</comment>
<dbReference type="OrthoDB" id="9804758at2"/>
<dbReference type="GO" id="GO:0006777">
    <property type="term" value="P:Mo-molybdopterin cofactor biosynthetic process"/>
    <property type="evidence" value="ECO:0007669"/>
    <property type="project" value="UniProtKB-UniRule"/>
</dbReference>
<evidence type="ECO:0000259" key="14">
    <source>
        <dbReference type="SMART" id="SM00852"/>
    </source>
</evidence>
<keyword evidence="11 13" id="KW-0501">Molybdenum cofactor biosynthesis</keyword>
<dbReference type="Gene3D" id="3.90.105.10">
    <property type="entry name" value="Molybdopterin biosynthesis moea protein, domain 2"/>
    <property type="match status" value="1"/>
</dbReference>
<name>A0A0C2W787_9BACL</name>
<dbReference type="EMBL" id="JXRP01000006">
    <property type="protein sequence ID" value="KIL51898.1"/>
    <property type="molecule type" value="Genomic_DNA"/>
</dbReference>
<dbReference type="AlphaFoldDB" id="A0A0C2W787"/>
<dbReference type="EC" id="2.10.1.1" evidence="5 13"/>
<dbReference type="SMART" id="SM00852">
    <property type="entry name" value="MoCF_biosynth"/>
    <property type="match status" value="1"/>
</dbReference>
<evidence type="ECO:0000256" key="10">
    <source>
        <dbReference type="ARBA" id="ARBA00022842"/>
    </source>
</evidence>
<dbReference type="CDD" id="cd00887">
    <property type="entry name" value="MoeA"/>
    <property type="match status" value="1"/>
</dbReference>
<dbReference type="Gene3D" id="3.40.980.10">
    <property type="entry name" value="MoaB/Mog-like domain"/>
    <property type="match status" value="1"/>
</dbReference>
<evidence type="ECO:0000256" key="7">
    <source>
        <dbReference type="ARBA" id="ARBA00022505"/>
    </source>
</evidence>
<evidence type="ECO:0000256" key="9">
    <source>
        <dbReference type="ARBA" id="ARBA00022723"/>
    </source>
</evidence>
<dbReference type="RefSeq" id="WP_041085649.1">
    <property type="nucleotide sequence ID" value="NZ_JXRP01000006.1"/>
</dbReference>
<dbReference type="SUPFAM" id="SSF63882">
    <property type="entry name" value="MoeA N-terminal region -like"/>
    <property type="match status" value="1"/>
</dbReference>
<dbReference type="InterPro" id="IPR036688">
    <property type="entry name" value="MoeA_C_domain_IV_sf"/>
</dbReference>
<dbReference type="InterPro" id="IPR036135">
    <property type="entry name" value="MoeA_linker/N_sf"/>
</dbReference>
<evidence type="ECO:0000313" key="15">
    <source>
        <dbReference type="EMBL" id="KIL51898.1"/>
    </source>
</evidence>
<dbReference type="InterPro" id="IPR038987">
    <property type="entry name" value="MoeA-like"/>
</dbReference>
<keyword evidence="10 13" id="KW-0460">Magnesium</keyword>
<dbReference type="GO" id="GO:0005829">
    <property type="term" value="C:cytosol"/>
    <property type="evidence" value="ECO:0007669"/>
    <property type="project" value="TreeGrafter"/>
</dbReference>
<dbReference type="SUPFAM" id="SSF53218">
    <property type="entry name" value="Molybdenum cofactor biosynthesis proteins"/>
    <property type="match status" value="1"/>
</dbReference>
<keyword evidence="16" id="KW-1185">Reference proteome</keyword>
<evidence type="ECO:0000256" key="6">
    <source>
        <dbReference type="ARBA" id="ARBA00021108"/>
    </source>
</evidence>
<evidence type="ECO:0000256" key="4">
    <source>
        <dbReference type="ARBA" id="ARBA00010763"/>
    </source>
</evidence>
<evidence type="ECO:0000256" key="2">
    <source>
        <dbReference type="ARBA" id="ARBA00002901"/>
    </source>
</evidence>
<dbReference type="Gene3D" id="2.170.190.11">
    <property type="entry name" value="Molybdopterin biosynthesis moea protein, domain 3"/>
    <property type="match status" value="1"/>
</dbReference>
<evidence type="ECO:0000256" key="8">
    <source>
        <dbReference type="ARBA" id="ARBA00022679"/>
    </source>
</evidence>
<keyword evidence="9 13" id="KW-0479">Metal-binding</keyword>
<keyword evidence="7 13" id="KW-0500">Molybdenum</keyword>
<dbReference type="PANTHER" id="PTHR10192">
    <property type="entry name" value="MOLYBDOPTERIN BIOSYNTHESIS PROTEIN"/>
    <property type="match status" value="1"/>
</dbReference>
<comment type="caution">
    <text evidence="15">The sequence shown here is derived from an EMBL/GenBank/DDBJ whole genome shotgun (WGS) entry which is preliminary data.</text>
</comment>
<dbReference type="Pfam" id="PF00994">
    <property type="entry name" value="MoCF_biosynth"/>
    <property type="match status" value="1"/>
</dbReference>
<evidence type="ECO:0000256" key="3">
    <source>
        <dbReference type="ARBA" id="ARBA00005046"/>
    </source>
</evidence>
<keyword evidence="8 13" id="KW-0808">Transferase</keyword>
<dbReference type="PATRIC" id="fig|889306.3.peg.272"/>
<protein>
    <recommendedName>
        <fullName evidence="6 13">Molybdopterin molybdenumtransferase</fullName>
        <ecNumber evidence="5 13">2.10.1.1</ecNumber>
    </recommendedName>
</protein>
<proteinExistence type="inferred from homology"/>
<dbReference type="Pfam" id="PF03453">
    <property type="entry name" value="MoeA_N"/>
    <property type="match status" value="1"/>
</dbReference>
<dbReference type="PANTHER" id="PTHR10192:SF5">
    <property type="entry name" value="GEPHYRIN"/>
    <property type="match status" value="1"/>
</dbReference>
<evidence type="ECO:0000256" key="12">
    <source>
        <dbReference type="ARBA" id="ARBA00047317"/>
    </source>
</evidence>
<comment type="similarity">
    <text evidence="4 13">Belongs to the MoeA family.</text>
</comment>
<comment type="pathway">
    <text evidence="3 13">Cofactor biosynthesis; molybdopterin biosynthesis.</text>
</comment>
<reference evidence="15 16" key="1">
    <citation type="submission" date="2015-01" db="EMBL/GenBank/DDBJ databases">
        <title>Genome sequencing of Jeotgalibacillus soli.</title>
        <authorList>
            <person name="Goh K.M."/>
            <person name="Chan K.-G."/>
            <person name="Yaakop A.S."/>
            <person name="Ee R."/>
            <person name="Gan H.M."/>
            <person name="Chan C.S."/>
        </authorList>
    </citation>
    <scope>NUCLEOTIDE SEQUENCE [LARGE SCALE GENOMIC DNA]</scope>
    <source>
        <strain evidence="15 16">P9</strain>
    </source>
</reference>
<evidence type="ECO:0000256" key="11">
    <source>
        <dbReference type="ARBA" id="ARBA00023150"/>
    </source>
</evidence>
<feature type="domain" description="MoaB/Mog" evidence="14">
    <location>
        <begin position="189"/>
        <end position="327"/>
    </location>
</feature>
<sequence length="423" mass="45838">MAERRKPIPIGEAVSRVMSFAAPGTKEKIHVNDAYGRTLGEDIIAVHPVPPFDRSPYDGFAIRAEDSAQASRGNPITFNVIETVGAGSVATKEVKPYEAVRIMTGAQLPDQCDAVVMLELTTESTEDGVSTMTIKRPFQPGDNVSFKGEDTEQGAVLVKKGELINPGVVAVLATFGYEYVYVAKKPLIGVFATGSELLDVHEELQPGKIRNSNAHMIAAQIERAGAEVKYFGKLEDDLERCYQSINEAAAEVDMLITTGGVSVGDFDYLPAVYEKLGAEVLFNKIAMRPGSVTTVAHWEGKYLFGLSGNPSACYVGFEVLVRPVVKTLLFSAKPHLPKVEARLSEDFLKPNPFTRFVRSKLNITTEGLKAAPSGFNKSNAVTSLATSDALVVLPGGTRGYKDGDLVDVLLLESYEGSEWPWEK</sequence>